<comment type="caution">
    <text evidence="1">The sequence shown here is derived from an EMBL/GenBank/DDBJ whole genome shotgun (WGS) entry which is preliminary data.</text>
</comment>
<name>A0A9N7VXV9_PLEPL</name>
<reference evidence="1" key="1">
    <citation type="submission" date="2020-03" db="EMBL/GenBank/DDBJ databases">
        <authorList>
            <person name="Weist P."/>
        </authorList>
    </citation>
    <scope>NUCLEOTIDE SEQUENCE</scope>
</reference>
<keyword evidence="2" id="KW-1185">Reference proteome</keyword>
<dbReference type="AlphaFoldDB" id="A0A9N7VXV9"/>
<accession>A0A9N7VXV9</accession>
<evidence type="ECO:0000313" key="2">
    <source>
        <dbReference type="Proteomes" id="UP001153269"/>
    </source>
</evidence>
<dbReference type="Proteomes" id="UP001153269">
    <property type="component" value="Unassembled WGS sequence"/>
</dbReference>
<protein>
    <submittedName>
        <fullName evidence="1">Uncharacterized protein</fullName>
    </submittedName>
</protein>
<organism evidence="1 2">
    <name type="scientific">Pleuronectes platessa</name>
    <name type="common">European plaice</name>
    <dbReference type="NCBI Taxonomy" id="8262"/>
    <lineage>
        <taxon>Eukaryota</taxon>
        <taxon>Metazoa</taxon>
        <taxon>Chordata</taxon>
        <taxon>Craniata</taxon>
        <taxon>Vertebrata</taxon>
        <taxon>Euteleostomi</taxon>
        <taxon>Actinopterygii</taxon>
        <taxon>Neopterygii</taxon>
        <taxon>Teleostei</taxon>
        <taxon>Neoteleostei</taxon>
        <taxon>Acanthomorphata</taxon>
        <taxon>Carangaria</taxon>
        <taxon>Pleuronectiformes</taxon>
        <taxon>Pleuronectoidei</taxon>
        <taxon>Pleuronectidae</taxon>
        <taxon>Pleuronectes</taxon>
    </lineage>
</organism>
<evidence type="ECO:0000313" key="1">
    <source>
        <dbReference type="EMBL" id="CAB1457809.1"/>
    </source>
</evidence>
<dbReference type="EMBL" id="CADEAL010004358">
    <property type="protein sequence ID" value="CAB1457809.1"/>
    <property type="molecule type" value="Genomic_DNA"/>
</dbReference>
<gene>
    <name evidence="1" type="ORF">PLEPLA_LOCUS45636</name>
</gene>
<sequence>MTANYENQQSLQMAAVGRSSAGRLSAAPLPPCSVLRTTATEKKTPLATTHRCDDKTVLRTPERIEHRRFIALTPAEAFMTEGCSGGSCTHHGAPAQLAS</sequence>
<proteinExistence type="predicted"/>